<name>A0A0F3NEA5_ANAPH</name>
<dbReference type="AlphaFoldDB" id="A0A0F3NEA5"/>
<protein>
    <submittedName>
        <fullName evidence="1">Uncharacterized protein</fullName>
    </submittedName>
</protein>
<evidence type="ECO:0000313" key="2">
    <source>
        <dbReference type="Proteomes" id="UP000033754"/>
    </source>
</evidence>
<organism evidence="1 2">
    <name type="scientific">Anaplasma phagocytophilum str. NCH-1</name>
    <dbReference type="NCBI Taxonomy" id="1359161"/>
    <lineage>
        <taxon>Bacteria</taxon>
        <taxon>Pseudomonadati</taxon>
        <taxon>Pseudomonadota</taxon>
        <taxon>Alphaproteobacteria</taxon>
        <taxon>Rickettsiales</taxon>
        <taxon>Anaplasmataceae</taxon>
        <taxon>Anaplasma</taxon>
        <taxon>phagocytophilum group</taxon>
    </lineage>
</organism>
<gene>
    <name evidence="1" type="ORF">EPHNCH_0854</name>
</gene>
<dbReference type="Proteomes" id="UP000033754">
    <property type="component" value="Unassembled WGS sequence"/>
</dbReference>
<sequence>MTCKAGVCIGSNMKGQMNDDIADIDILVLHKCCRYILYISSYIGTATREV</sequence>
<dbReference type="EMBL" id="LANT01000006">
    <property type="protein sequence ID" value="KJV65244.1"/>
    <property type="molecule type" value="Genomic_DNA"/>
</dbReference>
<proteinExistence type="predicted"/>
<evidence type="ECO:0000313" key="1">
    <source>
        <dbReference type="EMBL" id="KJV65244.1"/>
    </source>
</evidence>
<dbReference type="PATRIC" id="fig|1359161.3.peg.954"/>
<accession>A0A0F3NEA5</accession>
<reference evidence="1 2" key="1">
    <citation type="submission" date="2015-01" db="EMBL/GenBank/DDBJ databases">
        <title>Genome Sequencing of Rickettsiales.</title>
        <authorList>
            <person name="Daugherty S.C."/>
            <person name="Su Q."/>
            <person name="Abolude K."/>
            <person name="Beier-Sexton M."/>
            <person name="Carlyon J.A."/>
            <person name="Carter R."/>
            <person name="Day N.P."/>
            <person name="Dumler S.J."/>
            <person name="Dyachenko V."/>
            <person name="Godinez A."/>
            <person name="Kurtti T.J."/>
            <person name="Lichay M."/>
            <person name="Mullins K.E."/>
            <person name="Ott S."/>
            <person name="Pappas-Brown V."/>
            <person name="Paris D.H."/>
            <person name="Patel P."/>
            <person name="Richards A.L."/>
            <person name="Sadzewicz L."/>
            <person name="Sears K."/>
            <person name="Seidman D."/>
            <person name="Sengamalay N."/>
            <person name="Stenos J."/>
            <person name="Tallon L.J."/>
            <person name="Vincent G."/>
            <person name="Fraser C.M."/>
            <person name="Munderloh U."/>
            <person name="Dunning-Hotopp J.C."/>
        </authorList>
    </citation>
    <scope>NUCLEOTIDE SEQUENCE [LARGE SCALE GENOMIC DNA]</scope>
    <source>
        <strain evidence="1 2">NCH-1</strain>
    </source>
</reference>
<comment type="caution">
    <text evidence="1">The sequence shown here is derived from an EMBL/GenBank/DDBJ whole genome shotgun (WGS) entry which is preliminary data.</text>
</comment>